<organism evidence="7 8">
    <name type="scientific">Phytohabitans aurantiacus</name>
    <dbReference type="NCBI Taxonomy" id="3016789"/>
    <lineage>
        <taxon>Bacteria</taxon>
        <taxon>Bacillati</taxon>
        <taxon>Actinomycetota</taxon>
        <taxon>Actinomycetes</taxon>
        <taxon>Micromonosporales</taxon>
        <taxon>Micromonosporaceae</taxon>
    </lineage>
</organism>
<name>A0ABQ5QUP6_9ACTN</name>
<proteinExistence type="inferred from homology"/>
<dbReference type="Gene3D" id="3.40.50.2000">
    <property type="entry name" value="Glycogen Phosphorylase B"/>
    <property type="match status" value="2"/>
</dbReference>
<feature type="region of interest" description="Disordered" evidence="5">
    <location>
        <begin position="373"/>
        <end position="408"/>
    </location>
</feature>
<dbReference type="Proteomes" id="UP001144280">
    <property type="component" value="Unassembled WGS sequence"/>
</dbReference>
<dbReference type="SUPFAM" id="SSF53756">
    <property type="entry name" value="UDP-Glycosyltransferase/glycogen phosphorylase"/>
    <property type="match status" value="1"/>
</dbReference>
<sequence>MHSVMVIFGTRPEAIKVAPLIQRLAGDPRIHCLPVSTAQHRFMLDQVLDHFDINPVADLGVMRHGASLTEITVLALAGLESILDVREPDAVLVQGGATSAFAGALAAFYHRTPVVHLEAGLRTNTIDSPYPEEGNRRVIDQLAALRLAPTPLAARNLLGEGASGDSVVVTGNTVIDALQWTVRHATRYQDARLAALDRDPRRVVLVTAHRRESWGAPMREVAAALAEIAAAEPDVLLVLPAHCNPVVRAALLPALDGLPNVHLTDPIGYADFCRLMNRSHLVLTDSGGIQEEAPSLGKPVLVMRDTTERPEGVAAGTARLVGTDRERIVAETRKLLHDDGEHARMARAVSPYGDGRAAERAVAALLHLFGEGPPVGSFPGHLSPRLPRTRPRRRVRAWQGREPRRRRS</sequence>
<comment type="similarity">
    <text evidence="2 4">Belongs to the UDP-N-acetylglucosamine 2-epimerase family.</text>
</comment>
<dbReference type="CDD" id="cd03786">
    <property type="entry name" value="GTB_UDP-GlcNAc_2-Epimerase"/>
    <property type="match status" value="1"/>
</dbReference>
<dbReference type="Pfam" id="PF02350">
    <property type="entry name" value="Epimerase_2"/>
    <property type="match status" value="1"/>
</dbReference>
<comment type="caution">
    <text evidence="7">The sequence shown here is derived from an EMBL/GenBank/DDBJ whole genome shotgun (WGS) entry which is preliminary data.</text>
</comment>
<evidence type="ECO:0000256" key="2">
    <source>
        <dbReference type="ARBA" id="ARBA00038209"/>
    </source>
</evidence>
<evidence type="ECO:0000313" key="8">
    <source>
        <dbReference type="Proteomes" id="UP001144280"/>
    </source>
</evidence>
<evidence type="ECO:0000313" key="7">
    <source>
        <dbReference type="EMBL" id="GLH97967.1"/>
    </source>
</evidence>
<dbReference type="EC" id="5.1.3.14" evidence="3"/>
<dbReference type="InterPro" id="IPR003331">
    <property type="entry name" value="UDP_GlcNAc_Epimerase_2_dom"/>
</dbReference>
<evidence type="ECO:0000259" key="6">
    <source>
        <dbReference type="Pfam" id="PF02350"/>
    </source>
</evidence>
<dbReference type="PANTHER" id="PTHR43174:SF2">
    <property type="entry name" value="UDP-N-ACETYLGLUCOSAMINE 2-EPIMERASE"/>
    <property type="match status" value="1"/>
</dbReference>
<dbReference type="InterPro" id="IPR029767">
    <property type="entry name" value="WecB-like"/>
</dbReference>
<dbReference type="RefSeq" id="WP_281896378.1">
    <property type="nucleotide sequence ID" value="NZ_BSDI01000013.1"/>
</dbReference>
<dbReference type="EMBL" id="BSDI01000013">
    <property type="protein sequence ID" value="GLH97967.1"/>
    <property type="molecule type" value="Genomic_DNA"/>
</dbReference>
<feature type="compositionally biased region" description="Basic residues" evidence="5">
    <location>
        <begin position="387"/>
        <end position="396"/>
    </location>
</feature>
<dbReference type="NCBIfam" id="TIGR00236">
    <property type="entry name" value="wecB"/>
    <property type="match status" value="1"/>
</dbReference>
<evidence type="ECO:0000256" key="5">
    <source>
        <dbReference type="SAM" id="MobiDB-lite"/>
    </source>
</evidence>
<evidence type="ECO:0000256" key="4">
    <source>
        <dbReference type="RuleBase" id="RU003513"/>
    </source>
</evidence>
<accession>A0ABQ5QUP6</accession>
<reference evidence="7" key="1">
    <citation type="submission" date="2022-12" db="EMBL/GenBank/DDBJ databases">
        <title>New Phytohabitans aurantiacus sp. RD004123 nov., an actinomycete isolated from soil.</title>
        <authorList>
            <person name="Triningsih D.W."/>
            <person name="Harunari E."/>
            <person name="Igarashi Y."/>
        </authorList>
    </citation>
    <scope>NUCLEOTIDE SEQUENCE</scope>
    <source>
        <strain evidence="7">RD004123</strain>
    </source>
</reference>
<evidence type="ECO:0000256" key="3">
    <source>
        <dbReference type="ARBA" id="ARBA00038858"/>
    </source>
</evidence>
<keyword evidence="8" id="KW-1185">Reference proteome</keyword>
<dbReference type="PANTHER" id="PTHR43174">
    <property type="entry name" value="UDP-N-ACETYLGLUCOSAMINE 2-EPIMERASE"/>
    <property type="match status" value="1"/>
</dbReference>
<feature type="domain" description="UDP-N-acetylglucosamine 2-epimerase" evidence="6">
    <location>
        <begin position="24"/>
        <end position="365"/>
    </location>
</feature>
<protein>
    <recommendedName>
        <fullName evidence="3">UDP-N-acetylglucosamine 2-epimerase (non-hydrolyzing)</fullName>
        <ecNumber evidence="3">5.1.3.14</ecNumber>
    </recommendedName>
</protein>
<evidence type="ECO:0000256" key="1">
    <source>
        <dbReference type="ARBA" id="ARBA00023235"/>
    </source>
</evidence>
<keyword evidence="1 4" id="KW-0413">Isomerase</keyword>
<gene>
    <name evidence="7" type="ORF">Pa4123_32420</name>
</gene>